<dbReference type="Pfam" id="PF11790">
    <property type="entry name" value="Glyco_hydro_cc"/>
    <property type="match status" value="1"/>
</dbReference>
<dbReference type="AlphaFoldDB" id="M2N672"/>
<feature type="domain" description="Asl1-like glycosyl hydrolase catalytic" evidence="1">
    <location>
        <begin position="25"/>
        <end position="214"/>
    </location>
</feature>
<name>M2N672_BAUPA</name>
<keyword evidence="3" id="KW-1185">Reference proteome</keyword>
<keyword evidence="2" id="KW-0378">Hydrolase</keyword>
<dbReference type="PANTHER" id="PTHR34154">
    <property type="entry name" value="ALKALI-SENSITIVE LINKAGE PROTEIN 1"/>
    <property type="match status" value="1"/>
</dbReference>
<dbReference type="eggNOG" id="ENOG502S8FM">
    <property type="taxonomic scope" value="Eukaryota"/>
</dbReference>
<reference evidence="2 3" key="1">
    <citation type="journal article" date="2012" name="PLoS Pathog.">
        <title>Diverse lifestyles and strategies of plant pathogenesis encoded in the genomes of eighteen Dothideomycetes fungi.</title>
        <authorList>
            <person name="Ohm R.A."/>
            <person name="Feau N."/>
            <person name="Henrissat B."/>
            <person name="Schoch C.L."/>
            <person name="Horwitz B.A."/>
            <person name="Barry K.W."/>
            <person name="Condon B.J."/>
            <person name="Copeland A.C."/>
            <person name="Dhillon B."/>
            <person name="Glaser F."/>
            <person name="Hesse C.N."/>
            <person name="Kosti I."/>
            <person name="LaButti K."/>
            <person name="Lindquist E.A."/>
            <person name="Lucas S."/>
            <person name="Salamov A.A."/>
            <person name="Bradshaw R.E."/>
            <person name="Ciuffetti L."/>
            <person name="Hamelin R.C."/>
            <person name="Kema G.H.J."/>
            <person name="Lawrence C."/>
            <person name="Scott J.A."/>
            <person name="Spatafora J.W."/>
            <person name="Turgeon B.G."/>
            <person name="de Wit P.J.G.M."/>
            <person name="Zhong S."/>
            <person name="Goodwin S.B."/>
            <person name="Grigoriev I.V."/>
        </authorList>
    </citation>
    <scope>NUCLEOTIDE SEQUENCE [LARGE SCALE GENOMIC DNA]</scope>
    <source>
        <strain evidence="2 3">UAMH 10762</strain>
    </source>
</reference>
<dbReference type="SUPFAM" id="SSF51445">
    <property type="entry name" value="(Trans)glycosidases"/>
    <property type="match status" value="1"/>
</dbReference>
<evidence type="ECO:0000259" key="1">
    <source>
        <dbReference type="Pfam" id="PF11790"/>
    </source>
</evidence>
<dbReference type="PANTHER" id="PTHR34154:SF3">
    <property type="entry name" value="ALKALI-SENSITIVE LINKAGE PROTEIN 1"/>
    <property type="match status" value="1"/>
</dbReference>
<evidence type="ECO:0000313" key="2">
    <source>
        <dbReference type="EMBL" id="EMC94285.1"/>
    </source>
</evidence>
<dbReference type="GO" id="GO:0009277">
    <property type="term" value="C:fungal-type cell wall"/>
    <property type="evidence" value="ECO:0007669"/>
    <property type="project" value="TreeGrafter"/>
</dbReference>
<dbReference type="InterPro" id="IPR024655">
    <property type="entry name" value="Asl1_glyco_hydro_catalytic"/>
</dbReference>
<dbReference type="OrthoDB" id="43654at2759"/>
<proteinExistence type="predicted"/>
<dbReference type="GeneID" id="19113056"/>
<evidence type="ECO:0000313" key="3">
    <source>
        <dbReference type="Proteomes" id="UP000011761"/>
    </source>
</evidence>
<dbReference type="OMA" id="LANWMDK"/>
<protein>
    <submittedName>
        <fullName evidence="2">Glycoside hydrolase family 128 protein</fullName>
    </submittedName>
</protein>
<dbReference type="KEGG" id="bcom:BAUCODRAFT_36750"/>
<dbReference type="InterPro" id="IPR017853">
    <property type="entry name" value="GH"/>
</dbReference>
<accession>M2N672</accession>
<dbReference type="EMBL" id="KB445559">
    <property type="protein sequence ID" value="EMC94285.1"/>
    <property type="molecule type" value="Genomic_DNA"/>
</dbReference>
<gene>
    <name evidence="2" type="ORF">BAUCODRAFT_36750</name>
</gene>
<dbReference type="InterPro" id="IPR053183">
    <property type="entry name" value="ASL1"/>
</dbReference>
<dbReference type="RefSeq" id="XP_007678705.1">
    <property type="nucleotide sequence ID" value="XM_007680515.1"/>
</dbReference>
<organism evidence="2 3">
    <name type="scientific">Baudoinia panamericana (strain UAMH 10762)</name>
    <name type="common">Angels' share fungus</name>
    <name type="synonym">Baudoinia compniacensis (strain UAMH 10762)</name>
    <dbReference type="NCBI Taxonomy" id="717646"/>
    <lineage>
        <taxon>Eukaryota</taxon>
        <taxon>Fungi</taxon>
        <taxon>Dikarya</taxon>
        <taxon>Ascomycota</taxon>
        <taxon>Pezizomycotina</taxon>
        <taxon>Dothideomycetes</taxon>
        <taxon>Dothideomycetidae</taxon>
        <taxon>Mycosphaerellales</taxon>
        <taxon>Teratosphaeriaceae</taxon>
        <taxon>Baudoinia</taxon>
    </lineage>
</organism>
<sequence length="225" mass="26007">MVVRKRMLLWDYTNTQKCPQMMDKVNFNGPISSVCNWNAWVPPELKGRLPFRPMIHLLPQTQGDEWQWILNTNQPLVIYFNEPERAGITPEQAADIWHKQVLQLRKKGKKLCSPCCAQDPAGNAWIDKFLSLVQDSRPDYLGLHVYGTDGNAAIKYITDMHNKYKLPVIVHEIASISRTYKDVEGFTFQLANWMDKTDWVYEYAFFGCMEQVADSFVSPAAQLMV</sequence>
<dbReference type="Proteomes" id="UP000011761">
    <property type="component" value="Unassembled WGS sequence"/>
</dbReference>
<dbReference type="GO" id="GO:0016787">
    <property type="term" value="F:hydrolase activity"/>
    <property type="evidence" value="ECO:0007669"/>
    <property type="project" value="UniProtKB-KW"/>
</dbReference>
<dbReference type="GO" id="GO:0071966">
    <property type="term" value="P:fungal-type cell wall polysaccharide metabolic process"/>
    <property type="evidence" value="ECO:0007669"/>
    <property type="project" value="TreeGrafter"/>
</dbReference>
<dbReference type="HOGENOM" id="CLU_040908_2_0_1"/>